<dbReference type="EMBL" id="JACHXS010000004">
    <property type="protein sequence ID" value="MBB3221698.1"/>
    <property type="molecule type" value="Genomic_DNA"/>
</dbReference>
<accession>A0A4P8HLC2</accession>
<name>A0A4P8HLC2_9BURK</name>
<organism evidence="1 4">
    <name type="scientific">Pseudoduganella umbonata</name>
    <dbReference type="NCBI Taxonomy" id="864828"/>
    <lineage>
        <taxon>Bacteria</taxon>
        <taxon>Pseudomonadati</taxon>
        <taxon>Pseudomonadota</taxon>
        <taxon>Betaproteobacteria</taxon>
        <taxon>Burkholderiales</taxon>
        <taxon>Oxalobacteraceae</taxon>
        <taxon>Telluria group</taxon>
        <taxon>Pseudoduganella</taxon>
    </lineage>
</organism>
<evidence type="ECO:0000313" key="3">
    <source>
        <dbReference type="Proteomes" id="UP000298763"/>
    </source>
</evidence>
<dbReference type="AlphaFoldDB" id="A0A4P8HLC2"/>
<dbReference type="EMBL" id="CP040017">
    <property type="protein sequence ID" value="QCP09080.1"/>
    <property type="molecule type" value="Genomic_DNA"/>
</dbReference>
<sequence length="73" mass="8034">MQTSDERLVSGLRETLLDGLVTEHFIERTWPGIDRRISINANVAARPTGRLSGCRFTKPSAISPRGAPDLELS</sequence>
<evidence type="ECO:0000313" key="2">
    <source>
        <dbReference type="EMBL" id="QCP09080.1"/>
    </source>
</evidence>
<proteinExistence type="predicted"/>
<gene>
    <name evidence="2" type="ORF">FCL38_00485</name>
    <name evidence="1" type="ORF">FHS02_002508</name>
</gene>
<evidence type="ECO:0000313" key="1">
    <source>
        <dbReference type="EMBL" id="MBB3221698.1"/>
    </source>
</evidence>
<protein>
    <submittedName>
        <fullName evidence="1">Uncharacterized protein</fullName>
    </submittedName>
</protein>
<reference evidence="1 4" key="2">
    <citation type="submission" date="2020-08" db="EMBL/GenBank/DDBJ databases">
        <title>Genomic Encyclopedia of Type Strains, Phase III (KMG-III): the genomes of soil and plant-associated and newly described type strains.</title>
        <authorList>
            <person name="Whitman W."/>
        </authorList>
    </citation>
    <scope>NUCLEOTIDE SEQUENCE [LARGE SCALE GENOMIC DNA]</scope>
    <source>
        <strain evidence="1 4">CECT 7753</strain>
    </source>
</reference>
<dbReference type="Proteomes" id="UP000584325">
    <property type="component" value="Unassembled WGS sequence"/>
</dbReference>
<reference evidence="2 3" key="1">
    <citation type="submission" date="2019-05" db="EMBL/GenBank/DDBJ databases">
        <title>Draft Genome Sequences of Six Type Strains of the Genus Massilia.</title>
        <authorList>
            <person name="Miess H."/>
            <person name="Frediansyhah A."/>
            <person name="Gross H."/>
        </authorList>
    </citation>
    <scope>NUCLEOTIDE SEQUENCE [LARGE SCALE GENOMIC DNA]</scope>
    <source>
        <strain evidence="2 3">DSMZ 26121</strain>
    </source>
</reference>
<dbReference type="Proteomes" id="UP000298763">
    <property type="component" value="Chromosome"/>
</dbReference>
<dbReference type="RefSeq" id="WP_137311969.1">
    <property type="nucleotide sequence ID" value="NZ_CP040017.1"/>
</dbReference>
<evidence type="ECO:0000313" key="4">
    <source>
        <dbReference type="Proteomes" id="UP000584325"/>
    </source>
</evidence>
<keyword evidence="3" id="KW-1185">Reference proteome</keyword>